<feature type="transmembrane region" description="Helical" evidence="4">
    <location>
        <begin position="322"/>
        <end position="344"/>
    </location>
</feature>
<feature type="transmembrane region" description="Helical" evidence="4">
    <location>
        <begin position="557"/>
        <end position="576"/>
    </location>
</feature>
<dbReference type="EMBL" id="JAVRRF010000013">
    <property type="protein sequence ID" value="KAK5059108.1"/>
    <property type="molecule type" value="Genomic_DNA"/>
</dbReference>
<dbReference type="Pfam" id="PF07690">
    <property type="entry name" value="MFS_1"/>
    <property type="match status" value="1"/>
</dbReference>
<feature type="transmembrane region" description="Helical" evidence="4">
    <location>
        <begin position="296"/>
        <end position="316"/>
    </location>
</feature>
<accession>A0ABR0J900</accession>
<evidence type="ECO:0000256" key="1">
    <source>
        <dbReference type="ARBA" id="ARBA00004141"/>
    </source>
</evidence>
<name>A0ABR0J900_9EURO</name>
<keyword evidence="4" id="KW-0812">Transmembrane</keyword>
<comment type="similarity">
    <text evidence="2">Belongs to the major facilitator superfamily. Monocarboxylate porter (TC 2.A.1.13) family.</text>
</comment>
<evidence type="ECO:0000259" key="5">
    <source>
        <dbReference type="PROSITE" id="PS50850"/>
    </source>
</evidence>
<reference evidence="6 7" key="1">
    <citation type="submission" date="2023-08" db="EMBL/GenBank/DDBJ databases">
        <title>Black Yeasts Isolated from many extreme environments.</title>
        <authorList>
            <person name="Coleine C."/>
            <person name="Stajich J.E."/>
            <person name="Selbmann L."/>
        </authorList>
    </citation>
    <scope>NUCLEOTIDE SEQUENCE [LARGE SCALE GENOMIC DNA]</scope>
    <source>
        <strain evidence="6 7">CCFEE 6328</strain>
    </source>
</reference>
<dbReference type="CDD" id="cd17352">
    <property type="entry name" value="MFS_MCT_SLC16"/>
    <property type="match status" value="1"/>
</dbReference>
<protein>
    <recommendedName>
        <fullName evidence="5">Major facilitator superfamily (MFS) profile domain-containing protein</fullName>
    </recommendedName>
</protein>
<proteinExistence type="inferred from homology"/>
<feature type="compositionally biased region" description="Basic residues" evidence="3">
    <location>
        <begin position="74"/>
        <end position="83"/>
    </location>
</feature>
<dbReference type="InterPro" id="IPR011701">
    <property type="entry name" value="MFS"/>
</dbReference>
<dbReference type="Proteomes" id="UP001345691">
    <property type="component" value="Unassembled WGS sequence"/>
</dbReference>
<feature type="transmembrane region" description="Helical" evidence="4">
    <location>
        <begin position="385"/>
        <end position="407"/>
    </location>
</feature>
<dbReference type="PANTHER" id="PTHR11360">
    <property type="entry name" value="MONOCARBOXYLATE TRANSPORTER"/>
    <property type="match status" value="1"/>
</dbReference>
<feature type="region of interest" description="Disordered" evidence="3">
    <location>
        <begin position="62"/>
        <end position="95"/>
    </location>
</feature>
<feature type="transmembrane region" description="Helical" evidence="4">
    <location>
        <begin position="428"/>
        <end position="451"/>
    </location>
</feature>
<organism evidence="6 7">
    <name type="scientific">Exophiala sideris</name>
    <dbReference type="NCBI Taxonomy" id="1016849"/>
    <lineage>
        <taxon>Eukaryota</taxon>
        <taxon>Fungi</taxon>
        <taxon>Dikarya</taxon>
        <taxon>Ascomycota</taxon>
        <taxon>Pezizomycotina</taxon>
        <taxon>Eurotiomycetes</taxon>
        <taxon>Chaetothyriomycetidae</taxon>
        <taxon>Chaetothyriales</taxon>
        <taxon>Herpotrichiellaceae</taxon>
        <taxon>Exophiala</taxon>
    </lineage>
</organism>
<dbReference type="SUPFAM" id="SSF103473">
    <property type="entry name" value="MFS general substrate transporter"/>
    <property type="match status" value="1"/>
</dbReference>
<feature type="transmembrane region" description="Helical" evidence="4">
    <location>
        <begin position="522"/>
        <end position="545"/>
    </location>
</feature>
<feature type="transmembrane region" description="Helical" evidence="4">
    <location>
        <begin position="353"/>
        <end position="373"/>
    </location>
</feature>
<keyword evidence="4" id="KW-0472">Membrane</keyword>
<keyword evidence="7" id="KW-1185">Reference proteome</keyword>
<dbReference type="PROSITE" id="PS50850">
    <property type="entry name" value="MFS"/>
    <property type="match status" value="1"/>
</dbReference>
<feature type="compositionally biased region" description="Polar residues" evidence="3">
    <location>
        <begin position="84"/>
        <end position="95"/>
    </location>
</feature>
<dbReference type="InterPro" id="IPR020846">
    <property type="entry name" value="MFS_dom"/>
</dbReference>
<comment type="caution">
    <text evidence="6">The sequence shown here is derived from an EMBL/GenBank/DDBJ whole genome shotgun (WGS) entry which is preliminary data.</text>
</comment>
<dbReference type="PANTHER" id="PTHR11360:SF280">
    <property type="entry name" value="MONOCARBOXYLATE TRANSPORTER, PUTATIVE (AFU_ORTHOLOGUE AFUA_1G05170)-RELATED"/>
    <property type="match status" value="1"/>
</dbReference>
<dbReference type="InterPro" id="IPR036259">
    <property type="entry name" value="MFS_trans_sf"/>
</dbReference>
<comment type="subcellular location">
    <subcellularLocation>
        <location evidence="1">Membrane</location>
        <topology evidence="1">Multi-pass membrane protein</topology>
    </subcellularLocation>
</comment>
<sequence>MGPGRNMGILRYIWAAVLHFNLRPQACDNPEDLYEQRNPLSLGDSQAHTPKMEQSRISDFARVQSMRSNETRIPRKPVPRRLNSRQSSTRRPNSARSFAQAFSWLTAVLPERQPPLQEQEIAEENISPILPQANRKSWRFTSRFDPRMDSGLTLFDPDLQATPKRQMSDASSVVRDLNVEWHLPPLRFSFTDTSNQSIINAAIDAPANLPPEKSGDTPSPNGGTLAWLQVLGAFFLYFNSWGTLNTFGVFQTYYVDTGILHRSPSDISWIGSAQAFLAMMVGVVTGPLYDAGYFRHLILAGGIMVSLGFMMTSLCTTYWQTLLAQGICIGFGNGCLFVPSVAILPQYFTTKNALVNGIAASGSSIGGIIMPFVFVRLQAHIGFAWATRVLGFLTVATIAISMSVMKPRLMPANKRKLVDLSAFKEPEYCFFVCAVFFGFIGFLVPLFYLGLFASSTGATSASFAFYLLPILNASSTFGRIAPNFLAGYTGPLNVYIPVALVAGALIFIWCGITNFAGTIVFAVLYGFFSGGFVGLMPVSLVTLTPDLRKLGTRTGQAFFIASFGILMGSPVAGAILNKTGSWVAVKCFAGTAVCMAMVFLLAARIRKVGWSLKVKT</sequence>
<evidence type="ECO:0000256" key="4">
    <source>
        <dbReference type="SAM" id="Phobius"/>
    </source>
</evidence>
<evidence type="ECO:0000313" key="7">
    <source>
        <dbReference type="Proteomes" id="UP001345691"/>
    </source>
</evidence>
<evidence type="ECO:0000256" key="3">
    <source>
        <dbReference type="SAM" id="MobiDB-lite"/>
    </source>
</evidence>
<dbReference type="InterPro" id="IPR050327">
    <property type="entry name" value="Proton-linked_MCT"/>
</dbReference>
<feature type="transmembrane region" description="Helical" evidence="4">
    <location>
        <begin position="463"/>
        <end position="482"/>
    </location>
</feature>
<feature type="transmembrane region" description="Helical" evidence="4">
    <location>
        <begin position="494"/>
        <end position="516"/>
    </location>
</feature>
<feature type="domain" description="Major facilitator superfamily (MFS) profile" evidence="5">
    <location>
        <begin position="225"/>
        <end position="607"/>
    </location>
</feature>
<feature type="transmembrane region" description="Helical" evidence="4">
    <location>
        <begin position="269"/>
        <end position="289"/>
    </location>
</feature>
<evidence type="ECO:0000313" key="6">
    <source>
        <dbReference type="EMBL" id="KAK5059108.1"/>
    </source>
</evidence>
<feature type="transmembrane region" description="Helical" evidence="4">
    <location>
        <begin position="582"/>
        <end position="603"/>
    </location>
</feature>
<evidence type="ECO:0000256" key="2">
    <source>
        <dbReference type="ARBA" id="ARBA00006727"/>
    </source>
</evidence>
<dbReference type="Gene3D" id="1.20.1250.20">
    <property type="entry name" value="MFS general substrate transporter like domains"/>
    <property type="match status" value="2"/>
</dbReference>
<keyword evidence="4" id="KW-1133">Transmembrane helix</keyword>
<gene>
    <name evidence="6" type="ORF">LTR69_006397</name>
</gene>